<evidence type="ECO:0000313" key="3">
    <source>
        <dbReference type="Proteomes" id="UP001200032"/>
    </source>
</evidence>
<protein>
    <submittedName>
        <fullName evidence="2">Uncharacterized protein</fullName>
    </submittedName>
</protein>
<accession>A0ABS8RG79</accession>
<reference evidence="2 3" key="1">
    <citation type="submission" date="2021-12" db="EMBL/GenBank/DDBJ databases">
        <title>A phylogenomic analysis of Limosilactobacillus reuteri reveals ancient and stable evolutionary relationships with rodents and birds and zoonotic transmission to humans.</title>
        <authorList>
            <person name="Li F."/>
            <person name="Li X."/>
            <person name="Cheng C."/>
            <person name="Tollenaar S."/>
            <person name="Zhang J.S."/>
            <person name="Simpson D."/>
            <person name="Tasseva G."/>
            <person name="Perez-Munoz M.E."/>
            <person name="Frese S."/>
            <person name="Gaenzle M.G."/>
            <person name="Walter J."/>
            <person name="Zheng J."/>
        </authorList>
    </citation>
    <scope>NUCLEOTIDE SEQUENCE [LARGE SCALE GENOMIC DNA]</scope>
    <source>
        <strain evidence="2 3">WF-AF5-A</strain>
    </source>
</reference>
<gene>
    <name evidence="2" type="ORF">LTY59_08075</name>
</gene>
<feature type="transmembrane region" description="Helical" evidence="1">
    <location>
        <begin position="12"/>
        <end position="34"/>
    </location>
</feature>
<dbReference type="Proteomes" id="UP001200032">
    <property type="component" value="Unassembled WGS sequence"/>
</dbReference>
<proteinExistence type="predicted"/>
<feature type="transmembrane region" description="Helical" evidence="1">
    <location>
        <begin position="177"/>
        <end position="199"/>
    </location>
</feature>
<dbReference type="EMBL" id="JAJPDJ010000069">
    <property type="protein sequence ID" value="MCD7139171.1"/>
    <property type="molecule type" value="Genomic_DNA"/>
</dbReference>
<comment type="caution">
    <text evidence="2">The sequence shown here is derived from an EMBL/GenBank/DDBJ whole genome shotgun (WGS) entry which is preliminary data.</text>
</comment>
<sequence>MGKAKLKNILFFYNHPIISILSFIGITGIDFISFIFNTKWLYSIFNVVYPILSFYILCSVEIKLINYLGDLLDKHYSKIWNNYKVNSWKNLTNIERFYKINWKDDYLHDLLVFFDIKQILPSENQMQLYIDNNGNVNSILLYELLVYELQKLSLTEITTLKHYIELKSSKKVYQRNITLNNVSKVILIVSTIALILTISGTNEDITVGNVTVKNFNTKVITHLIAQVPVIPIIFSLLILILVTTIFISVAFYNAKHLRYADVIHQALEDASSIKANIHHKK</sequence>
<feature type="transmembrane region" description="Helical" evidence="1">
    <location>
        <begin position="40"/>
        <end position="58"/>
    </location>
</feature>
<name>A0ABS8RG79_9LACO</name>
<evidence type="ECO:0000256" key="1">
    <source>
        <dbReference type="SAM" id="Phobius"/>
    </source>
</evidence>
<keyword evidence="3" id="KW-1185">Reference proteome</keyword>
<dbReference type="RefSeq" id="WP_231796029.1">
    <property type="nucleotide sequence ID" value="NZ_JACIVH010000074.1"/>
</dbReference>
<keyword evidence="1" id="KW-0472">Membrane</keyword>
<organism evidence="2 3">
    <name type="scientific">Limosilactobacillus balticus</name>
    <dbReference type="NCBI Taxonomy" id="2759747"/>
    <lineage>
        <taxon>Bacteria</taxon>
        <taxon>Bacillati</taxon>
        <taxon>Bacillota</taxon>
        <taxon>Bacilli</taxon>
        <taxon>Lactobacillales</taxon>
        <taxon>Lactobacillaceae</taxon>
        <taxon>Limosilactobacillus</taxon>
    </lineage>
</organism>
<feature type="transmembrane region" description="Helical" evidence="1">
    <location>
        <begin position="219"/>
        <end position="252"/>
    </location>
</feature>
<keyword evidence="1" id="KW-0812">Transmembrane</keyword>
<evidence type="ECO:0000313" key="2">
    <source>
        <dbReference type="EMBL" id="MCD7139171.1"/>
    </source>
</evidence>
<keyword evidence="1" id="KW-1133">Transmembrane helix</keyword>